<dbReference type="InterPro" id="IPR029057">
    <property type="entry name" value="PRTase-like"/>
</dbReference>
<reference evidence="3 4" key="1">
    <citation type="journal article" date="2016" name="Nat. Commun.">
        <title>Thousands of microbial genomes shed light on interconnected biogeochemical processes in an aquifer system.</title>
        <authorList>
            <person name="Anantharaman K."/>
            <person name="Brown C.T."/>
            <person name="Hug L.A."/>
            <person name="Sharon I."/>
            <person name="Castelle C.J."/>
            <person name="Probst A.J."/>
            <person name="Thomas B.C."/>
            <person name="Singh A."/>
            <person name="Wilkins M.J."/>
            <person name="Karaoz U."/>
            <person name="Brodie E.L."/>
            <person name="Williams K.H."/>
            <person name="Hubbard S.S."/>
            <person name="Banfield J.F."/>
        </authorList>
    </citation>
    <scope>NUCLEOTIDE SEQUENCE [LARGE SCALE GENOMIC DNA]</scope>
</reference>
<evidence type="ECO:0000313" key="4">
    <source>
        <dbReference type="Proteomes" id="UP000177269"/>
    </source>
</evidence>
<proteinExistence type="inferred from homology"/>
<evidence type="ECO:0000313" key="3">
    <source>
        <dbReference type="EMBL" id="OHA42297.1"/>
    </source>
</evidence>
<protein>
    <recommendedName>
        <fullName evidence="2">Phosphoribosyltransferase domain-containing protein</fullName>
    </recommendedName>
</protein>
<dbReference type="CDD" id="cd06223">
    <property type="entry name" value="PRTases_typeI"/>
    <property type="match status" value="1"/>
</dbReference>
<dbReference type="InterPro" id="IPR051910">
    <property type="entry name" value="ComF/GntX_DNA_util-trans"/>
</dbReference>
<dbReference type="SUPFAM" id="SSF53271">
    <property type="entry name" value="PRTase-like"/>
    <property type="match status" value="1"/>
</dbReference>
<comment type="caution">
    <text evidence="3">The sequence shown here is derived from an EMBL/GenBank/DDBJ whole genome shotgun (WGS) entry which is preliminary data.</text>
</comment>
<feature type="domain" description="Phosphoribosyltransferase" evidence="2">
    <location>
        <begin position="168"/>
        <end position="221"/>
    </location>
</feature>
<evidence type="ECO:0000259" key="2">
    <source>
        <dbReference type="Pfam" id="PF00156"/>
    </source>
</evidence>
<organism evidence="3 4">
    <name type="scientific">Candidatus Taylorbacteria bacterium RIFCSPLOWO2_12_FULL_43_20</name>
    <dbReference type="NCBI Taxonomy" id="1802332"/>
    <lineage>
        <taxon>Bacteria</taxon>
        <taxon>Candidatus Tayloriibacteriota</taxon>
    </lineage>
</organism>
<comment type="similarity">
    <text evidence="1">Belongs to the ComF/GntX family.</text>
</comment>
<dbReference type="PANTHER" id="PTHR47505">
    <property type="entry name" value="DNA UTILIZATION PROTEIN YHGH"/>
    <property type="match status" value="1"/>
</dbReference>
<accession>A0A1G2P1S2</accession>
<sequence length="222" mass="25840">MNYLLKLIQKILDLIFPLHENVQVLEKISPAEFAARVPRAEPKDEFSASDFYPLFRYRHPLMRTAIWQIKYRGNRDVAKLLAQLLYDEMIAELEDETIFGNFTKPLVLAVPLSLKRKRKRGFNQIELILDELRKIDLGRTMEFSKNILTKRRDTLPQTTMKDRRLRIMNLKGCFAVAKPELVRDRNIIVVDDVLTTGSTINESRQTLLKAGARKVICFTLAH</sequence>
<evidence type="ECO:0000256" key="1">
    <source>
        <dbReference type="ARBA" id="ARBA00008007"/>
    </source>
</evidence>
<gene>
    <name evidence="3" type="ORF">A3G52_03830</name>
</gene>
<dbReference type="Proteomes" id="UP000177269">
    <property type="component" value="Unassembled WGS sequence"/>
</dbReference>
<dbReference type="Pfam" id="PF00156">
    <property type="entry name" value="Pribosyltran"/>
    <property type="match status" value="1"/>
</dbReference>
<dbReference type="AlphaFoldDB" id="A0A1G2P1S2"/>
<dbReference type="Gene3D" id="3.40.50.2020">
    <property type="match status" value="1"/>
</dbReference>
<dbReference type="PANTHER" id="PTHR47505:SF1">
    <property type="entry name" value="DNA UTILIZATION PROTEIN YHGH"/>
    <property type="match status" value="1"/>
</dbReference>
<name>A0A1G2P1S2_9BACT</name>
<dbReference type="InterPro" id="IPR000836">
    <property type="entry name" value="PRTase_dom"/>
</dbReference>
<dbReference type="EMBL" id="MHSK01000015">
    <property type="protein sequence ID" value="OHA42297.1"/>
    <property type="molecule type" value="Genomic_DNA"/>
</dbReference>